<dbReference type="Pfam" id="PF03781">
    <property type="entry name" value="FGE-sulfatase"/>
    <property type="match status" value="1"/>
</dbReference>
<dbReference type="EMBL" id="JAAHFQ010000817">
    <property type="protein sequence ID" value="NER31432.1"/>
    <property type="molecule type" value="Genomic_DNA"/>
</dbReference>
<dbReference type="InterPro" id="IPR005532">
    <property type="entry name" value="SUMF_dom"/>
</dbReference>
<feature type="domain" description="Sulfatase-modifying factor enzyme-like" evidence="1">
    <location>
        <begin position="27"/>
        <end position="288"/>
    </location>
</feature>
<protein>
    <submittedName>
        <fullName evidence="2">Formylglycine-generating enzyme family protein</fullName>
    </submittedName>
</protein>
<dbReference type="GO" id="GO:0120147">
    <property type="term" value="F:formylglycine-generating oxidase activity"/>
    <property type="evidence" value="ECO:0007669"/>
    <property type="project" value="TreeGrafter"/>
</dbReference>
<proteinExistence type="predicted"/>
<sequence length="295" mass="34385">MAKPKIRWQQATAQYYSEDLGDGVELDMILIPGGSFLMGTEAQEIERLCKIYDTEYFRAEKPQHQVKISTVFMGRYPITQEQWRIVAGWEKVDRELKPDPSYFKEPFSDYDRWTRPVERISWDDAQEFCARLKQKTGRAYCLPIEAQWEYACRAGTTTPFHFGETIITDLANYRGTDHESIGWKGSYGEGPKGEYREQTTPVEYFQVANKFGLCEMHGNVWEWCEDGWHENYKGAPTDESAWLSDDNSTTKVLRGGCWVNQPNYCRCAFRLNYYPGFAYYDNIGLRVVCVVPRTM</sequence>
<comment type="caution">
    <text evidence="2">The sequence shown here is derived from an EMBL/GenBank/DDBJ whole genome shotgun (WGS) entry which is preliminary data.</text>
</comment>
<evidence type="ECO:0000259" key="1">
    <source>
        <dbReference type="Pfam" id="PF03781"/>
    </source>
</evidence>
<evidence type="ECO:0000313" key="2">
    <source>
        <dbReference type="EMBL" id="NER31432.1"/>
    </source>
</evidence>
<dbReference type="SUPFAM" id="SSF56436">
    <property type="entry name" value="C-type lectin-like"/>
    <property type="match status" value="1"/>
</dbReference>
<dbReference type="InterPro" id="IPR042095">
    <property type="entry name" value="SUMF_sf"/>
</dbReference>
<dbReference type="InterPro" id="IPR051043">
    <property type="entry name" value="Sulfatase_Mod_Factor_Kinase"/>
</dbReference>
<dbReference type="Gene3D" id="3.90.1580.10">
    <property type="entry name" value="paralog of FGE (formylglycine-generating enzyme)"/>
    <property type="match status" value="1"/>
</dbReference>
<dbReference type="AlphaFoldDB" id="A0A6B3NLX5"/>
<organism evidence="2">
    <name type="scientific">Symploca sp. SIO1C4</name>
    <dbReference type="NCBI Taxonomy" id="2607765"/>
    <lineage>
        <taxon>Bacteria</taxon>
        <taxon>Bacillati</taxon>
        <taxon>Cyanobacteriota</taxon>
        <taxon>Cyanophyceae</taxon>
        <taxon>Coleofasciculales</taxon>
        <taxon>Coleofasciculaceae</taxon>
        <taxon>Symploca</taxon>
    </lineage>
</organism>
<reference evidence="2" key="1">
    <citation type="submission" date="2019-11" db="EMBL/GenBank/DDBJ databases">
        <title>Genomic insights into an expanded diversity of filamentous marine cyanobacteria reveals the extraordinary biosynthetic potential of Moorea and Okeania.</title>
        <authorList>
            <person name="Ferreira Leao T."/>
            <person name="Wang M."/>
            <person name="Moss N."/>
            <person name="Da Silva R."/>
            <person name="Sanders J."/>
            <person name="Nurk S."/>
            <person name="Gurevich A."/>
            <person name="Humphrey G."/>
            <person name="Reher R."/>
            <person name="Zhu Q."/>
            <person name="Belda-Ferre P."/>
            <person name="Glukhov E."/>
            <person name="Rex R."/>
            <person name="Dorrestein P.C."/>
            <person name="Knight R."/>
            <person name="Pevzner P."/>
            <person name="Gerwick W.H."/>
            <person name="Gerwick L."/>
        </authorList>
    </citation>
    <scope>NUCLEOTIDE SEQUENCE</scope>
    <source>
        <strain evidence="2">SIO1C4</strain>
    </source>
</reference>
<dbReference type="PANTHER" id="PTHR23150">
    <property type="entry name" value="SULFATASE MODIFYING FACTOR 1, 2"/>
    <property type="match status" value="1"/>
</dbReference>
<dbReference type="PANTHER" id="PTHR23150:SF19">
    <property type="entry name" value="FORMYLGLYCINE-GENERATING ENZYME"/>
    <property type="match status" value="1"/>
</dbReference>
<name>A0A6B3NLX5_9CYAN</name>
<dbReference type="InterPro" id="IPR016187">
    <property type="entry name" value="CTDL_fold"/>
</dbReference>
<gene>
    <name evidence="2" type="ORF">F6J89_28400</name>
</gene>
<accession>A0A6B3NLX5</accession>